<dbReference type="SUPFAM" id="SSF57667">
    <property type="entry name" value="beta-beta-alpha zinc fingers"/>
    <property type="match status" value="1"/>
</dbReference>
<reference evidence="4 5" key="1">
    <citation type="submission" date="2020-04" db="EMBL/GenBank/DDBJ databases">
        <authorList>
            <person name="Alioto T."/>
            <person name="Alioto T."/>
            <person name="Gomez Garrido J."/>
        </authorList>
    </citation>
    <scope>NUCLEOTIDE SEQUENCE [LARGE SCALE GENOMIC DNA]</scope>
</reference>
<feature type="region of interest" description="Disordered" evidence="2">
    <location>
        <begin position="145"/>
        <end position="164"/>
    </location>
</feature>
<sequence length="494" mass="57101">MAFQCSNFLCVAVFTSQAELDAHYQANHAKADSLKSFRCDKCEFRCNNWNNLDRHVKHMHEEKTVRCFLCSKMFPSERAMSTHVNDCHITKHCRFCDLRVPVIERSRHQQAVHCDRCDKSFPCAGTNNMHNRYCVASLPVIKTEIPEIPEKDPSDDEDDDDDESQFLLTTHNGLGTKQSNSPSVKRRSGNVRNKCWQEPSAMSQQRTLCIICVRPTADGGVSYAQIDKEKLKTWLQINCDGQELPKNVKDKNLICYFCIWQAEFLAKSVNGAESLAWWPKNIEYDCDRKQLRKNFLEGNADQCWVQLKVIELPKSEKEKEKIVKKPQTKLKRMCVYCCFEFNLSDLRVHTKTKHKDFIKCDRKRCLTYFLKTEDKEKHMRECNVTPPKKQNVSKRSICDVEEAEKISEIPENTVNPDPESKCTPQGCDHSSQTETENHEPVLPSHQEEKEKADAKKTKLDTVSVEKALPSVQEPPPIIRFSIKPRLPSTNLTRK</sequence>
<dbReference type="Gene3D" id="3.30.160.60">
    <property type="entry name" value="Classic Zinc Finger"/>
    <property type="match status" value="1"/>
</dbReference>
<feature type="compositionally biased region" description="Basic and acidic residues" evidence="2">
    <location>
        <begin position="435"/>
        <end position="459"/>
    </location>
</feature>
<feature type="compositionally biased region" description="Polar residues" evidence="2">
    <location>
        <begin position="170"/>
        <end position="183"/>
    </location>
</feature>
<evidence type="ECO:0000313" key="4">
    <source>
        <dbReference type="EMBL" id="CAB3387553.1"/>
    </source>
</evidence>
<keyword evidence="1" id="KW-0863">Zinc-finger</keyword>
<protein>
    <recommendedName>
        <fullName evidence="3">C2H2-type domain-containing protein</fullName>
    </recommendedName>
</protein>
<dbReference type="AlphaFoldDB" id="A0A8S1E3U9"/>
<dbReference type="InterPro" id="IPR036236">
    <property type="entry name" value="Znf_C2H2_sf"/>
</dbReference>
<dbReference type="Proteomes" id="UP000494165">
    <property type="component" value="Unassembled WGS sequence"/>
</dbReference>
<comment type="caution">
    <text evidence="4">The sequence shown here is derived from an EMBL/GenBank/DDBJ whole genome shotgun (WGS) entry which is preliminary data.</text>
</comment>
<dbReference type="InterPro" id="IPR013087">
    <property type="entry name" value="Znf_C2H2_type"/>
</dbReference>
<dbReference type="PROSITE" id="PS00028">
    <property type="entry name" value="ZINC_FINGER_C2H2_1"/>
    <property type="match status" value="3"/>
</dbReference>
<feature type="region of interest" description="Disordered" evidence="2">
    <location>
        <begin position="170"/>
        <end position="192"/>
    </location>
</feature>
<dbReference type="SMART" id="SM00355">
    <property type="entry name" value="ZnF_C2H2"/>
    <property type="match status" value="5"/>
</dbReference>
<keyword evidence="1" id="KW-0479">Metal-binding</keyword>
<gene>
    <name evidence="4" type="ORF">CLODIP_2_CD09550</name>
</gene>
<keyword evidence="1" id="KW-0862">Zinc</keyword>
<dbReference type="OrthoDB" id="427030at2759"/>
<evidence type="ECO:0000256" key="2">
    <source>
        <dbReference type="SAM" id="MobiDB-lite"/>
    </source>
</evidence>
<accession>A0A8S1E3U9</accession>
<proteinExistence type="predicted"/>
<organism evidence="4 5">
    <name type="scientific">Cloeon dipterum</name>
    <dbReference type="NCBI Taxonomy" id="197152"/>
    <lineage>
        <taxon>Eukaryota</taxon>
        <taxon>Metazoa</taxon>
        <taxon>Ecdysozoa</taxon>
        <taxon>Arthropoda</taxon>
        <taxon>Hexapoda</taxon>
        <taxon>Insecta</taxon>
        <taxon>Pterygota</taxon>
        <taxon>Palaeoptera</taxon>
        <taxon>Ephemeroptera</taxon>
        <taxon>Pisciforma</taxon>
        <taxon>Baetidae</taxon>
        <taxon>Cloeon</taxon>
    </lineage>
</organism>
<dbReference type="PROSITE" id="PS50157">
    <property type="entry name" value="ZINC_FINGER_C2H2_2"/>
    <property type="match status" value="1"/>
</dbReference>
<feature type="region of interest" description="Disordered" evidence="2">
    <location>
        <begin position="407"/>
        <end position="494"/>
    </location>
</feature>
<feature type="domain" description="C2H2-type" evidence="3">
    <location>
        <begin position="3"/>
        <end position="33"/>
    </location>
</feature>
<keyword evidence="5" id="KW-1185">Reference proteome</keyword>
<name>A0A8S1E3U9_9INSE</name>
<evidence type="ECO:0000259" key="3">
    <source>
        <dbReference type="PROSITE" id="PS50157"/>
    </source>
</evidence>
<dbReference type="EMBL" id="CADEPI010000588">
    <property type="protein sequence ID" value="CAB3387553.1"/>
    <property type="molecule type" value="Genomic_DNA"/>
</dbReference>
<evidence type="ECO:0000256" key="1">
    <source>
        <dbReference type="PROSITE-ProRule" id="PRU00042"/>
    </source>
</evidence>
<dbReference type="GO" id="GO:0008270">
    <property type="term" value="F:zinc ion binding"/>
    <property type="evidence" value="ECO:0007669"/>
    <property type="project" value="UniProtKB-KW"/>
</dbReference>
<feature type="compositionally biased region" description="Acidic residues" evidence="2">
    <location>
        <begin position="153"/>
        <end position="164"/>
    </location>
</feature>
<evidence type="ECO:0000313" key="5">
    <source>
        <dbReference type="Proteomes" id="UP000494165"/>
    </source>
</evidence>